<keyword evidence="5" id="KW-0670">Pyruvate</keyword>
<evidence type="ECO:0000313" key="6">
    <source>
        <dbReference type="Proteomes" id="UP000563050"/>
    </source>
</evidence>
<feature type="domain" description="2-oxoacid dehydrogenase acyltransferase catalytic" evidence="4">
    <location>
        <begin position="2"/>
        <end position="96"/>
    </location>
</feature>
<protein>
    <submittedName>
        <fullName evidence="5">Pyruvate/2-oxoglutarate dehydrogenase complex dihydrolipoamide acyltransferase (E2) component</fullName>
    </submittedName>
</protein>
<evidence type="ECO:0000313" key="5">
    <source>
        <dbReference type="EMBL" id="MBB3183281.1"/>
    </source>
</evidence>
<reference evidence="5 6" key="1">
    <citation type="submission" date="2020-08" db="EMBL/GenBank/DDBJ databases">
        <title>Genomic Encyclopedia of Type Strains, Phase III (KMG-III): the genomes of soil and plant-associated and newly described type strains.</title>
        <authorList>
            <person name="Whitman W."/>
        </authorList>
    </citation>
    <scope>NUCLEOTIDE SEQUENCE [LARGE SCALE GENOMIC DNA]</scope>
    <source>
        <strain evidence="5 6">CECT 7341</strain>
    </source>
</reference>
<keyword evidence="3 5" id="KW-0012">Acyltransferase</keyword>
<sequence length="108" mass="11403">MEQAQAGTLSVRELTGATFTVSNLGRSRAYHFTPILNVPQVAILGIGGSEARVVPDEAGGVLTAEVIGLSLTFDHRAVNGAPAAAFLDTLVERIEHLAPDAFDHELHD</sequence>
<dbReference type="GO" id="GO:0016407">
    <property type="term" value="F:acetyltransferase activity"/>
    <property type="evidence" value="ECO:0007669"/>
    <property type="project" value="TreeGrafter"/>
</dbReference>
<comment type="cofactor">
    <cofactor evidence="1">
        <name>(R)-lipoate</name>
        <dbReference type="ChEBI" id="CHEBI:83088"/>
    </cofactor>
</comment>
<dbReference type="Gene3D" id="3.30.559.10">
    <property type="entry name" value="Chloramphenicol acetyltransferase-like domain"/>
    <property type="match status" value="1"/>
</dbReference>
<dbReference type="Proteomes" id="UP000563050">
    <property type="component" value="Unassembled WGS sequence"/>
</dbReference>
<dbReference type="AlphaFoldDB" id="A0A7W5DHZ5"/>
<name>A0A7W5DHZ5_9GAMM</name>
<evidence type="ECO:0000256" key="1">
    <source>
        <dbReference type="ARBA" id="ARBA00001938"/>
    </source>
</evidence>
<dbReference type="SUPFAM" id="SSF52777">
    <property type="entry name" value="CoA-dependent acyltransferases"/>
    <property type="match status" value="1"/>
</dbReference>
<evidence type="ECO:0000256" key="3">
    <source>
        <dbReference type="ARBA" id="ARBA00023315"/>
    </source>
</evidence>
<dbReference type="PANTHER" id="PTHR43178:SF5">
    <property type="entry name" value="LIPOAMIDE ACYLTRANSFERASE COMPONENT OF BRANCHED-CHAIN ALPHA-KETO ACID DEHYDROGENASE COMPLEX, MITOCHONDRIAL"/>
    <property type="match status" value="1"/>
</dbReference>
<gene>
    <name evidence="5" type="ORF">FHR95_000822</name>
</gene>
<proteinExistence type="predicted"/>
<keyword evidence="2 5" id="KW-0808">Transferase</keyword>
<evidence type="ECO:0000256" key="2">
    <source>
        <dbReference type="ARBA" id="ARBA00022679"/>
    </source>
</evidence>
<organism evidence="5 6">
    <name type="scientific">Halomonas fontilapidosi</name>
    <dbReference type="NCBI Taxonomy" id="616675"/>
    <lineage>
        <taxon>Bacteria</taxon>
        <taxon>Pseudomonadati</taxon>
        <taxon>Pseudomonadota</taxon>
        <taxon>Gammaproteobacteria</taxon>
        <taxon>Oceanospirillales</taxon>
        <taxon>Halomonadaceae</taxon>
        <taxon>Halomonas</taxon>
    </lineage>
</organism>
<accession>A0A7W5DHZ5</accession>
<evidence type="ECO:0000259" key="4">
    <source>
        <dbReference type="Pfam" id="PF00198"/>
    </source>
</evidence>
<dbReference type="EMBL" id="JACHXQ010000002">
    <property type="protein sequence ID" value="MBB3183281.1"/>
    <property type="molecule type" value="Genomic_DNA"/>
</dbReference>
<dbReference type="Pfam" id="PF00198">
    <property type="entry name" value="2-oxoacid_dh"/>
    <property type="match status" value="1"/>
</dbReference>
<dbReference type="InterPro" id="IPR001078">
    <property type="entry name" value="2-oxoacid_DH_actylTfrase"/>
</dbReference>
<comment type="caution">
    <text evidence="5">The sequence shown here is derived from an EMBL/GenBank/DDBJ whole genome shotgun (WGS) entry which is preliminary data.</text>
</comment>
<dbReference type="PANTHER" id="PTHR43178">
    <property type="entry name" value="DIHYDROLIPOAMIDE ACETYLTRANSFERASE COMPONENT OF PYRUVATE DEHYDROGENASE COMPLEX"/>
    <property type="match status" value="1"/>
</dbReference>
<keyword evidence="6" id="KW-1185">Reference proteome</keyword>
<dbReference type="InterPro" id="IPR050743">
    <property type="entry name" value="2-oxoacid_DH_E2_comp"/>
</dbReference>
<dbReference type="GO" id="GO:0031405">
    <property type="term" value="F:lipoic acid binding"/>
    <property type="evidence" value="ECO:0007669"/>
    <property type="project" value="TreeGrafter"/>
</dbReference>
<dbReference type="GO" id="GO:0005737">
    <property type="term" value="C:cytoplasm"/>
    <property type="evidence" value="ECO:0007669"/>
    <property type="project" value="TreeGrafter"/>
</dbReference>
<dbReference type="InterPro" id="IPR023213">
    <property type="entry name" value="CAT-like_dom_sf"/>
</dbReference>